<dbReference type="Pfam" id="PF08746">
    <property type="entry name" value="zf-RING-like"/>
    <property type="match status" value="1"/>
</dbReference>
<evidence type="ECO:0000256" key="9">
    <source>
        <dbReference type="ARBA" id="ARBA00022771"/>
    </source>
</evidence>
<dbReference type="AlphaFoldDB" id="A0A9P6TCQ9"/>
<dbReference type="GO" id="GO:0008270">
    <property type="term" value="F:zinc ion binding"/>
    <property type="evidence" value="ECO:0007669"/>
    <property type="project" value="UniProtKB-KW"/>
</dbReference>
<evidence type="ECO:0000256" key="6">
    <source>
        <dbReference type="ARBA" id="ARBA00022679"/>
    </source>
</evidence>
<dbReference type="OrthoDB" id="185455at2759"/>
<evidence type="ECO:0000259" key="17">
    <source>
        <dbReference type="Pfam" id="PF08746"/>
    </source>
</evidence>
<feature type="domain" description="Non-structural maintenance of chromosomes element 1 RING C4HC3-type" evidence="17">
    <location>
        <begin position="206"/>
        <end position="246"/>
    </location>
</feature>
<dbReference type="Proteomes" id="UP000886653">
    <property type="component" value="Unassembled WGS sequence"/>
</dbReference>
<keyword evidence="14 15" id="KW-0539">Nucleus</keyword>
<dbReference type="PANTHER" id="PTHR20973">
    <property type="entry name" value="NON-SMC ELEMENT 1-RELATED"/>
    <property type="match status" value="1"/>
</dbReference>
<proteinExistence type="inferred from homology"/>
<evidence type="ECO:0000256" key="1">
    <source>
        <dbReference type="ARBA" id="ARBA00000900"/>
    </source>
</evidence>
<evidence type="ECO:0000256" key="5">
    <source>
        <dbReference type="ARBA" id="ARBA00019422"/>
    </source>
</evidence>
<keyword evidence="12 15" id="KW-0233">DNA recombination</keyword>
<evidence type="ECO:0000256" key="13">
    <source>
        <dbReference type="ARBA" id="ARBA00023204"/>
    </source>
</evidence>
<accession>A0A9P6TCQ9</accession>
<evidence type="ECO:0000256" key="8">
    <source>
        <dbReference type="ARBA" id="ARBA00022763"/>
    </source>
</evidence>
<keyword evidence="19" id="KW-1185">Reference proteome</keyword>
<evidence type="ECO:0000313" key="19">
    <source>
        <dbReference type="Proteomes" id="UP000886653"/>
    </source>
</evidence>
<evidence type="ECO:0000256" key="7">
    <source>
        <dbReference type="ARBA" id="ARBA00022723"/>
    </source>
</evidence>
<feature type="compositionally biased region" description="Low complexity" evidence="16">
    <location>
        <begin position="311"/>
        <end position="322"/>
    </location>
</feature>
<evidence type="ECO:0000256" key="14">
    <source>
        <dbReference type="ARBA" id="ARBA00023242"/>
    </source>
</evidence>
<feature type="compositionally biased region" description="Low complexity" evidence="16">
    <location>
        <begin position="342"/>
        <end position="354"/>
    </location>
</feature>
<comment type="subunit">
    <text evidence="15">Component of the Smc5-Smc6 complex.</text>
</comment>
<dbReference type="PANTHER" id="PTHR20973:SF0">
    <property type="entry name" value="NON-STRUCTURAL MAINTENANCE OF CHROMOSOMES ELEMENT 1 HOMOLOG"/>
    <property type="match status" value="1"/>
</dbReference>
<dbReference type="Gene3D" id="1.10.10.10">
    <property type="entry name" value="Winged helix-like DNA-binding domain superfamily/Winged helix DNA-binding domain"/>
    <property type="match status" value="1"/>
</dbReference>
<keyword evidence="6 15" id="KW-0808">Transferase</keyword>
<keyword evidence="13 15" id="KW-0234">DNA repair</keyword>
<evidence type="ECO:0000256" key="15">
    <source>
        <dbReference type="RuleBase" id="RU368018"/>
    </source>
</evidence>
<gene>
    <name evidence="18" type="ORF">CROQUDRAFT_655963</name>
</gene>
<dbReference type="GO" id="GO:0005634">
    <property type="term" value="C:nucleus"/>
    <property type="evidence" value="ECO:0007669"/>
    <property type="project" value="UniProtKB-SubCell"/>
</dbReference>
<feature type="compositionally biased region" description="Acidic residues" evidence="16">
    <location>
        <begin position="326"/>
        <end position="336"/>
    </location>
</feature>
<keyword evidence="8 15" id="KW-0227">DNA damage</keyword>
<evidence type="ECO:0000256" key="3">
    <source>
        <dbReference type="ARBA" id="ARBA00010258"/>
    </source>
</evidence>
<comment type="caution">
    <text evidence="18">The sequence shown here is derived from an EMBL/GenBank/DDBJ whole genome shotgun (WGS) entry which is preliminary data.</text>
</comment>
<keyword evidence="9 15" id="KW-0863">Zinc-finger</keyword>
<dbReference type="InterPro" id="IPR014857">
    <property type="entry name" value="Nse1_RING_C4HC3-type"/>
</dbReference>
<feature type="region of interest" description="Disordered" evidence="16">
    <location>
        <begin position="262"/>
        <end position="360"/>
    </location>
</feature>
<dbReference type="EC" id="2.3.2.27" evidence="4 15"/>
<comment type="catalytic activity">
    <reaction evidence="1 15">
        <text>S-ubiquitinyl-[E2 ubiquitin-conjugating enzyme]-L-cysteine + [acceptor protein]-L-lysine = [E2 ubiquitin-conjugating enzyme]-L-cysteine + N(6)-ubiquitinyl-[acceptor protein]-L-lysine.</text>
        <dbReference type="EC" id="2.3.2.27"/>
    </reaction>
</comment>
<protein>
    <recommendedName>
        <fullName evidence="5 15">Non-structural maintenance of chromosomes element 1 homolog</fullName>
        <ecNumber evidence="4 15">2.3.2.27</ecNumber>
    </recommendedName>
</protein>
<keyword evidence="11 15" id="KW-0862">Zinc</keyword>
<dbReference type="Pfam" id="PF07574">
    <property type="entry name" value="SMC_Nse1"/>
    <property type="match status" value="1"/>
</dbReference>
<comment type="function">
    <text evidence="15">Acts in a DNA repair pathway for removal of UV-induced DNA damage that is distinct from classical nucleotide excision repair and in repair of ionizing radiation damage. Functions in homologous recombination repair of DNA double strand breaks and in recovery of stalled replication forks.</text>
</comment>
<evidence type="ECO:0000256" key="10">
    <source>
        <dbReference type="ARBA" id="ARBA00022786"/>
    </source>
</evidence>
<evidence type="ECO:0000256" key="11">
    <source>
        <dbReference type="ARBA" id="ARBA00022833"/>
    </source>
</evidence>
<dbReference type="EMBL" id="MU167246">
    <property type="protein sequence ID" value="KAG0147577.1"/>
    <property type="molecule type" value="Genomic_DNA"/>
</dbReference>
<keyword evidence="10 15" id="KW-0833">Ubl conjugation pathway</keyword>
<organism evidence="18 19">
    <name type="scientific">Cronartium quercuum f. sp. fusiforme G11</name>
    <dbReference type="NCBI Taxonomy" id="708437"/>
    <lineage>
        <taxon>Eukaryota</taxon>
        <taxon>Fungi</taxon>
        <taxon>Dikarya</taxon>
        <taxon>Basidiomycota</taxon>
        <taxon>Pucciniomycotina</taxon>
        <taxon>Pucciniomycetes</taxon>
        <taxon>Pucciniales</taxon>
        <taxon>Coleosporiaceae</taxon>
        <taxon>Cronartium</taxon>
    </lineage>
</organism>
<keyword evidence="7 15" id="KW-0479">Metal-binding</keyword>
<evidence type="ECO:0000313" key="18">
    <source>
        <dbReference type="EMBL" id="KAG0147577.1"/>
    </source>
</evidence>
<dbReference type="InterPro" id="IPR013083">
    <property type="entry name" value="Znf_RING/FYVE/PHD"/>
</dbReference>
<name>A0A9P6TCQ9_9BASI</name>
<reference evidence="18" key="1">
    <citation type="submission" date="2013-11" db="EMBL/GenBank/DDBJ databases">
        <title>Genome sequence of the fusiform rust pathogen reveals effectors for host alternation and coevolution with pine.</title>
        <authorList>
            <consortium name="DOE Joint Genome Institute"/>
            <person name="Smith K."/>
            <person name="Pendleton A."/>
            <person name="Kubisiak T."/>
            <person name="Anderson C."/>
            <person name="Salamov A."/>
            <person name="Aerts A."/>
            <person name="Riley R."/>
            <person name="Clum A."/>
            <person name="Lindquist E."/>
            <person name="Ence D."/>
            <person name="Campbell M."/>
            <person name="Kronenberg Z."/>
            <person name="Feau N."/>
            <person name="Dhillon B."/>
            <person name="Hamelin R."/>
            <person name="Burleigh J."/>
            <person name="Smith J."/>
            <person name="Yandell M."/>
            <person name="Nelson C."/>
            <person name="Grigoriev I."/>
            <person name="Davis J."/>
        </authorList>
    </citation>
    <scope>NUCLEOTIDE SEQUENCE</scope>
    <source>
        <strain evidence="18">G11</strain>
    </source>
</reference>
<dbReference type="InterPro" id="IPR011513">
    <property type="entry name" value="Nse1"/>
</dbReference>
<evidence type="ECO:0000256" key="12">
    <source>
        <dbReference type="ARBA" id="ARBA00023172"/>
    </source>
</evidence>
<dbReference type="GO" id="GO:0061630">
    <property type="term" value="F:ubiquitin protein ligase activity"/>
    <property type="evidence" value="ECO:0007669"/>
    <property type="project" value="UniProtKB-EC"/>
</dbReference>
<evidence type="ECO:0000256" key="16">
    <source>
        <dbReference type="SAM" id="MobiDB-lite"/>
    </source>
</evidence>
<comment type="subcellular location">
    <subcellularLocation>
        <location evidence="2 15">Nucleus</location>
    </subcellularLocation>
</comment>
<dbReference type="SUPFAM" id="SSF57850">
    <property type="entry name" value="RING/U-box"/>
    <property type="match status" value="1"/>
</dbReference>
<evidence type="ECO:0000256" key="4">
    <source>
        <dbReference type="ARBA" id="ARBA00012483"/>
    </source>
</evidence>
<dbReference type="GO" id="GO:0000724">
    <property type="term" value="P:double-strand break repair via homologous recombination"/>
    <property type="evidence" value="ECO:0007669"/>
    <property type="project" value="TreeGrafter"/>
</dbReference>
<dbReference type="FunFam" id="1.10.10.10:FF:000270">
    <property type="entry name" value="Non-structural maintenance of chromosomes element 1 homolog"/>
    <property type="match status" value="1"/>
</dbReference>
<dbReference type="GO" id="GO:0030915">
    <property type="term" value="C:Smc5-Smc6 complex"/>
    <property type="evidence" value="ECO:0007669"/>
    <property type="project" value="UniProtKB-UniRule"/>
</dbReference>
<comment type="similarity">
    <text evidence="3 15">Belongs to the NSE1 family.</text>
</comment>
<sequence length="360" mass="40447">MLLRRAAPTKTWLKIWRRCAGLIDGNVVADDEFPTFVAALNKRLEPMGFSIAQTVDGGIGPVKGDHDSDRRGEAFMGTGDHTAGGGIYPRSQGERWMGLVNTRFDPASQLATELNPQDISFFRRVVKRIILAPNSRYCISAHDAIRLQQKVPNMKKSDAENLLHVLVKKGWLSLSKGIYTLSIRAQLELGPYLEDTFEPEDLPQTCFACKEMVMRGYQCANAPCEAVVHVTCQRHYSRSRDICPDCRGPWSNEVFIGQDAPDEPVVSESEEEEEEVGQQQENSGSELNEEDSQLNTQTQTQKRKKRRSIPSQKKSQKTSTSKRIQDDDDDNEEDDHEGLGEGPSNSRRQSTASRRSTRFA</sequence>
<feature type="compositionally biased region" description="Low complexity" evidence="16">
    <location>
        <begin position="277"/>
        <end position="286"/>
    </location>
</feature>
<evidence type="ECO:0000256" key="2">
    <source>
        <dbReference type="ARBA" id="ARBA00004123"/>
    </source>
</evidence>
<dbReference type="InterPro" id="IPR036388">
    <property type="entry name" value="WH-like_DNA-bd_sf"/>
</dbReference>
<dbReference type="Gene3D" id="3.30.40.10">
    <property type="entry name" value="Zinc/RING finger domain, C3HC4 (zinc finger)"/>
    <property type="match status" value="1"/>
</dbReference>